<evidence type="ECO:0000313" key="7">
    <source>
        <dbReference type="Proteomes" id="UP000230959"/>
    </source>
</evidence>
<keyword evidence="4" id="KW-0472">Membrane</keyword>
<evidence type="ECO:0000313" key="6">
    <source>
        <dbReference type="EMBL" id="PJE74116.1"/>
    </source>
</evidence>
<dbReference type="Gene3D" id="3.40.50.150">
    <property type="entry name" value="Vaccinia Virus protein VP39"/>
    <property type="match status" value="1"/>
</dbReference>
<dbReference type="GO" id="GO:0032259">
    <property type="term" value="P:methylation"/>
    <property type="evidence" value="ECO:0007669"/>
    <property type="project" value="UniProtKB-KW"/>
</dbReference>
<evidence type="ECO:0000256" key="3">
    <source>
        <dbReference type="ARBA" id="ARBA00022691"/>
    </source>
</evidence>
<comment type="caution">
    <text evidence="6">The sequence shown here is derived from an EMBL/GenBank/DDBJ whole genome shotgun (WGS) entry which is preliminary data.</text>
</comment>
<keyword evidence="3" id="KW-0949">S-adenosyl-L-methionine</keyword>
<feature type="transmembrane region" description="Helical" evidence="4">
    <location>
        <begin position="6"/>
        <end position="32"/>
    </location>
</feature>
<dbReference type="InterPro" id="IPR025714">
    <property type="entry name" value="Methyltranfer_dom"/>
</dbReference>
<evidence type="ECO:0000259" key="5">
    <source>
        <dbReference type="Pfam" id="PF13847"/>
    </source>
</evidence>
<keyword evidence="1" id="KW-0489">Methyltransferase</keyword>
<evidence type="ECO:0000256" key="1">
    <source>
        <dbReference type="ARBA" id="ARBA00022603"/>
    </source>
</evidence>
<reference evidence="7" key="1">
    <citation type="submission" date="2017-09" db="EMBL/GenBank/DDBJ databases">
        <title>Depth-based differentiation of microbial function through sediment-hosted aquifers and enrichment of novel symbionts in the deep terrestrial subsurface.</title>
        <authorList>
            <person name="Probst A.J."/>
            <person name="Ladd B."/>
            <person name="Jarett J.K."/>
            <person name="Geller-Mcgrath D.E."/>
            <person name="Sieber C.M.K."/>
            <person name="Emerson J.B."/>
            <person name="Anantharaman K."/>
            <person name="Thomas B.C."/>
            <person name="Malmstrom R."/>
            <person name="Stieglmeier M."/>
            <person name="Klingl A."/>
            <person name="Woyke T."/>
            <person name="Ryan C.M."/>
            <person name="Banfield J.F."/>
        </authorList>
    </citation>
    <scope>NUCLEOTIDE SEQUENCE [LARGE SCALE GENOMIC DNA]</scope>
</reference>
<dbReference type="SUPFAM" id="SSF53335">
    <property type="entry name" value="S-adenosyl-L-methionine-dependent methyltransferases"/>
    <property type="match status" value="1"/>
</dbReference>
<dbReference type="Pfam" id="PF13847">
    <property type="entry name" value="Methyltransf_31"/>
    <property type="match status" value="1"/>
</dbReference>
<dbReference type="PANTHER" id="PTHR13610:SF11">
    <property type="entry name" value="METHYLTRANSFERASE DOMAIN-CONTAINING PROTEIN"/>
    <property type="match status" value="1"/>
</dbReference>
<feature type="domain" description="Methyltransferase" evidence="5">
    <location>
        <begin position="58"/>
        <end position="157"/>
    </location>
</feature>
<dbReference type="PANTHER" id="PTHR13610">
    <property type="entry name" value="METHYLTRANSFERASE DOMAIN-CONTAINING PROTEIN"/>
    <property type="match status" value="1"/>
</dbReference>
<dbReference type="GO" id="GO:0016279">
    <property type="term" value="F:protein-lysine N-methyltransferase activity"/>
    <property type="evidence" value="ECO:0007669"/>
    <property type="project" value="InterPro"/>
</dbReference>
<accession>A0A2M8LBY6</accession>
<keyword evidence="4" id="KW-0812">Transmembrane</keyword>
<organism evidence="6 7">
    <name type="scientific">Candidatus Terrybacteria bacterium CG10_big_fil_rev_8_21_14_0_10_41_10</name>
    <dbReference type="NCBI Taxonomy" id="1975026"/>
    <lineage>
        <taxon>Bacteria</taxon>
        <taxon>Candidatus Terryibacteriota</taxon>
    </lineage>
</organism>
<sequence length="189" mass="21796">MIFLTYILLFLILGFFVVALLLFLVFVLDSLIGGHDLPTSRRATRALAATLQKYKPDAKNFYDLGCAHGTLSLRLKNILPHIDIYGIDNGAVRIFFANLKNKILMRKVNFQKQDIFKTDLSNADVVYTYLWYDLMPILEKKLQKELEHGAVVITNTSHFQDWQPTEKVVTHPKVSKTPDFETLFVYIKK</sequence>
<dbReference type="InterPro" id="IPR029063">
    <property type="entry name" value="SAM-dependent_MTases_sf"/>
</dbReference>
<dbReference type="InterPro" id="IPR026170">
    <property type="entry name" value="FAM173A/B"/>
</dbReference>
<keyword evidence="2" id="KW-0808">Transferase</keyword>
<evidence type="ECO:0000256" key="4">
    <source>
        <dbReference type="SAM" id="Phobius"/>
    </source>
</evidence>
<gene>
    <name evidence="6" type="ORF">COV02_00185</name>
</gene>
<name>A0A2M8LBY6_9BACT</name>
<dbReference type="EMBL" id="PFER01000003">
    <property type="protein sequence ID" value="PJE74116.1"/>
    <property type="molecule type" value="Genomic_DNA"/>
</dbReference>
<proteinExistence type="predicted"/>
<evidence type="ECO:0000256" key="2">
    <source>
        <dbReference type="ARBA" id="ARBA00022679"/>
    </source>
</evidence>
<keyword evidence="4" id="KW-1133">Transmembrane helix</keyword>
<dbReference type="Proteomes" id="UP000230959">
    <property type="component" value="Unassembled WGS sequence"/>
</dbReference>
<dbReference type="AlphaFoldDB" id="A0A2M8LBY6"/>
<protein>
    <recommendedName>
        <fullName evidence="5">Methyltransferase domain-containing protein</fullName>
    </recommendedName>
</protein>